<reference evidence="4 5" key="1">
    <citation type="submission" date="2020-04" db="EMBL/GenBank/DDBJ databases">
        <title>Plant Genome Project.</title>
        <authorList>
            <person name="Zhang R.-G."/>
        </authorList>
    </citation>
    <scope>NUCLEOTIDE SEQUENCE [LARGE SCALE GENOMIC DNA]</scope>
    <source>
        <strain evidence="4">YNK0</strain>
        <tissue evidence="4">Leaf</tissue>
    </source>
</reference>
<dbReference type="Gene3D" id="1.25.40.10">
    <property type="entry name" value="Tetratricopeptide repeat domain"/>
    <property type="match status" value="2"/>
</dbReference>
<evidence type="ECO:0000256" key="2">
    <source>
        <dbReference type="ARBA" id="ARBA00022737"/>
    </source>
</evidence>
<dbReference type="NCBIfam" id="TIGR00756">
    <property type="entry name" value="PPR"/>
    <property type="match status" value="3"/>
</dbReference>
<gene>
    <name evidence="4" type="ORF">HHK36_024992</name>
</gene>
<comment type="similarity">
    <text evidence="1">Belongs to the PPR family. P subfamily.</text>
</comment>
<dbReference type="PANTHER" id="PTHR45717:SF14">
    <property type="entry name" value="LARGE RIBOSOMAL SUBUNIT PROTEIN ML101 (RPPR4)"/>
    <property type="match status" value="1"/>
</dbReference>
<dbReference type="GO" id="GO:0003729">
    <property type="term" value="F:mRNA binding"/>
    <property type="evidence" value="ECO:0007669"/>
    <property type="project" value="UniProtKB-ARBA"/>
</dbReference>
<dbReference type="PANTHER" id="PTHR45717">
    <property type="entry name" value="OS12G0527900 PROTEIN"/>
    <property type="match status" value="1"/>
</dbReference>
<dbReference type="InterPro" id="IPR011990">
    <property type="entry name" value="TPR-like_helical_dom_sf"/>
</dbReference>
<evidence type="ECO:0000313" key="5">
    <source>
        <dbReference type="Proteomes" id="UP000655225"/>
    </source>
</evidence>
<dbReference type="GO" id="GO:0005739">
    <property type="term" value="C:mitochondrion"/>
    <property type="evidence" value="ECO:0007669"/>
    <property type="project" value="TreeGrafter"/>
</dbReference>
<comment type="caution">
    <text evidence="4">The sequence shown here is derived from an EMBL/GenBank/DDBJ whole genome shotgun (WGS) entry which is preliminary data.</text>
</comment>
<dbReference type="Pfam" id="PF13812">
    <property type="entry name" value="PPR_3"/>
    <property type="match status" value="1"/>
</dbReference>
<dbReference type="FunFam" id="1.25.40.10:FF:000443">
    <property type="entry name" value="Pentatricopeptide repeat-containing protein"/>
    <property type="match status" value="1"/>
</dbReference>
<sequence>MALQQLSRSKSVVKRSKKYLEEPLYKRLFKDGSSEVSVRRELNQFIKGSKKVYKWEVGDSIKKLRHRNRFYPALKGCKWIRFGPDLVIFESDPIKNPADPNSIWDSFDSELPIQLSETMAGRGMNLTASDQAIHLDLIAKTRGISAAEKYFMDLPEASKNHLSYGALLNCYCKELMSEKAEALMEKMKEMRLASSSLAYNSLMTLYTKTGHPERIPAIIQEMKASNVMLDSYTCNVRMRALAAANDISGVERVIEEMKRDGRVAGDWTTYSNLASIYIDAGLFEKAEKALKELEKRNACRDLAAFQFLITLYGRTGNLLEVYRVWRSLRLAFPKTANISYLNMIQVLVNLKDLPGAEKCFREWESGCSNYDIRVANILIGAYAKEGMLEKAEEFKERARRRGAKPNAKTWEIFTDYYLKNGKIGMAVDCVTNAISTGRGDGRKWVPLPEVIGTLMAYFEQERDVEGAEVFVENLKKNSNKTISGPIIPSDTHTRCAFDKKEQLIRKYLLKNNKRIGKCKKKLTDVEFGN</sequence>
<dbReference type="Proteomes" id="UP000655225">
    <property type="component" value="Unassembled WGS sequence"/>
</dbReference>
<evidence type="ECO:0008006" key="6">
    <source>
        <dbReference type="Google" id="ProtNLM"/>
    </source>
</evidence>
<dbReference type="PROSITE" id="PS51375">
    <property type="entry name" value="PPR"/>
    <property type="match status" value="4"/>
</dbReference>
<dbReference type="OrthoDB" id="1717827at2759"/>
<dbReference type="InterPro" id="IPR002885">
    <property type="entry name" value="PPR_rpt"/>
</dbReference>
<feature type="repeat" description="PPR" evidence="3">
    <location>
        <begin position="371"/>
        <end position="405"/>
    </location>
</feature>
<dbReference type="SUPFAM" id="SSF48452">
    <property type="entry name" value="TPR-like"/>
    <property type="match status" value="1"/>
</dbReference>
<name>A0A835D570_TETSI</name>
<proteinExistence type="inferred from homology"/>
<evidence type="ECO:0000256" key="3">
    <source>
        <dbReference type="PROSITE-ProRule" id="PRU00708"/>
    </source>
</evidence>
<feature type="repeat" description="PPR" evidence="3">
    <location>
        <begin position="230"/>
        <end position="264"/>
    </location>
</feature>
<keyword evidence="5" id="KW-1185">Reference proteome</keyword>
<organism evidence="4 5">
    <name type="scientific">Tetracentron sinense</name>
    <name type="common">Spur-leaf</name>
    <dbReference type="NCBI Taxonomy" id="13715"/>
    <lineage>
        <taxon>Eukaryota</taxon>
        <taxon>Viridiplantae</taxon>
        <taxon>Streptophyta</taxon>
        <taxon>Embryophyta</taxon>
        <taxon>Tracheophyta</taxon>
        <taxon>Spermatophyta</taxon>
        <taxon>Magnoliopsida</taxon>
        <taxon>Trochodendrales</taxon>
        <taxon>Trochodendraceae</taxon>
        <taxon>Tetracentron</taxon>
    </lineage>
</organism>
<protein>
    <recommendedName>
        <fullName evidence="6">Pentatricopeptide repeat-containing protein</fullName>
    </recommendedName>
</protein>
<dbReference type="Pfam" id="PF01535">
    <property type="entry name" value="PPR"/>
    <property type="match status" value="3"/>
</dbReference>
<dbReference type="EMBL" id="JABCRI010000018">
    <property type="protein sequence ID" value="KAF8390466.1"/>
    <property type="molecule type" value="Genomic_DNA"/>
</dbReference>
<feature type="repeat" description="PPR" evidence="3">
    <location>
        <begin position="160"/>
        <end position="194"/>
    </location>
</feature>
<evidence type="ECO:0000313" key="4">
    <source>
        <dbReference type="EMBL" id="KAF8390466.1"/>
    </source>
</evidence>
<keyword evidence="2" id="KW-0677">Repeat</keyword>
<dbReference type="OMA" id="VPYNNMM"/>
<accession>A0A835D570</accession>
<evidence type="ECO:0000256" key="1">
    <source>
        <dbReference type="ARBA" id="ARBA00007626"/>
    </source>
</evidence>
<dbReference type="AlphaFoldDB" id="A0A835D570"/>
<feature type="repeat" description="PPR" evidence="3">
    <location>
        <begin position="195"/>
        <end position="229"/>
    </location>
</feature>
<dbReference type="FunFam" id="1.25.40.10:FF:000874">
    <property type="entry name" value="Pentatricopeptide repeat-containing protein At1g60770"/>
    <property type="match status" value="1"/>
</dbReference>